<sequence>MELPEIFTDDGWKISGGDGNFLLSTSFIGYMGENDEIGAYGYVSAMRPDGYGTFYRIGKKRIQLTISDWQPSKSDLEAYGANIEWALTKLFQLFISNAKL</sequence>
<keyword evidence="4" id="KW-1185">Reference proteome</keyword>
<dbReference type="GO" id="GO:0008458">
    <property type="term" value="F:carnitine O-octanoyltransferase activity"/>
    <property type="evidence" value="ECO:0007669"/>
    <property type="project" value="TreeGrafter"/>
</dbReference>
<dbReference type="AlphaFoldDB" id="A0A0D6L5X2"/>
<organism evidence="3 4">
    <name type="scientific">Ancylostoma ceylanicum</name>
    <dbReference type="NCBI Taxonomy" id="53326"/>
    <lineage>
        <taxon>Eukaryota</taxon>
        <taxon>Metazoa</taxon>
        <taxon>Ecdysozoa</taxon>
        <taxon>Nematoda</taxon>
        <taxon>Chromadorea</taxon>
        <taxon>Rhabditida</taxon>
        <taxon>Rhabditina</taxon>
        <taxon>Rhabditomorpha</taxon>
        <taxon>Strongyloidea</taxon>
        <taxon>Ancylostomatidae</taxon>
        <taxon>Ancylostomatinae</taxon>
        <taxon>Ancylostoma</taxon>
    </lineage>
</organism>
<comment type="similarity">
    <text evidence="1">Belongs to the carnitine/choline acetyltransferase family.</text>
</comment>
<feature type="domain" description="Choline/carnitine acyltransferase" evidence="2">
    <location>
        <begin position="3"/>
        <end position="84"/>
    </location>
</feature>
<accession>A0A0D6L5X2</accession>
<evidence type="ECO:0000313" key="4">
    <source>
        <dbReference type="Proteomes" id="UP000054495"/>
    </source>
</evidence>
<dbReference type="InterPro" id="IPR039551">
    <property type="entry name" value="Cho/carn_acyl_trans"/>
</dbReference>
<evidence type="ECO:0000313" key="3">
    <source>
        <dbReference type="EMBL" id="EPB66694.1"/>
    </source>
</evidence>
<dbReference type="Proteomes" id="UP000054495">
    <property type="component" value="Unassembled WGS sequence"/>
</dbReference>
<evidence type="ECO:0000256" key="1">
    <source>
        <dbReference type="ARBA" id="ARBA00005232"/>
    </source>
</evidence>
<dbReference type="Pfam" id="PF00755">
    <property type="entry name" value="Carn_acyltransf"/>
    <property type="match status" value="1"/>
</dbReference>
<dbReference type="PANTHER" id="PTHR22589">
    <property type="entry name" value="CARNITINE O-ACYLTRANSFERASE"/>
    <property type="match status" value="1"/>
</dbReference>
<gene>
    <name evidence="3" type="ORF">ANCCEY_14217</name>
</gene>
<dbReference type="PANTHER" id="PTHR22589:SF67">
    <property type="entry name" value="PEROXISOMAL CARNITINE O-OCTANOYLTRANSFERASE"/>
    <property type="match status" value="1"/>
</dbReference>
<name>A0A0D6L5X2_9BILA</name>
<dbReference type="GO" id="GO:0005777">
    <property type="term" value="C:peroxisome"/>
    <property type="evidence" value="ECO:0007669"/>
    <property type="project" value="TreeGrafter"/>
</dbReference>
<dbReference type="SUPFAM" id="SSF52777">
    <property type="entry name" value="CoA-dependent acyltransferases"/>
    <property type="match status" value="1"/>
</dbReference>
<protein>
    <recommendedName>
        <fullName evidence="2">Choline/carnitine acyltransferase domain-containing protein</fullName>
    </recommendedName>
</protein>
<dbReference type="Gene3D" id="3.30.559.10">
    <property type="entry name" value="Chloramphenicol acetyltransferase-like domain"/>
    <property type="match status" value="1"/>
</dbReference>
<reference evidence="3 4" key="1">
    <citation type="submission" date="2013-05" db="EMBL/GenBank/DDBJ databases">
        <title>Draft genome of the parasitic nematode Anyclostoma ceylanicum.</title>
        <authorList>
            <person name="Mitreva M."/>
        </authorList>
    </citation>
    <scope>NUCLEOTIDE SEQUENCE [LARGE SCALE GENOMIC DNA]</scope>
</reference>
<evidence type="ECO:0000259" key="2">
    <source>
        <dbReference type="Pfam" id="PF00755"/>
    </source>
</evidence>
<proteinExistence type="inferred from homology"/>
<dbReference type="InterPro" id="IPR023213">
    <property type="entry name" value="CAT-like_dom_sf"/>
</dbReference>
<dbReference type="InterPro" id="IPR000542">
    <property type="entry name" value="Carn_acyl_trans"/>
</dbReference>
<dbReference type="EMBL" id="KE125963">
    <property type="protein sequence ID" value="EPB66694.1"/>
    <property type="molecule type" value="Genomic_DNA"/>
</dbReference>